<evidence type="ECO:0000256" key="1">
    <source>
        <dbReference type="SAM" id="Phobius"/>
    </source>
</evidence>
<dbReference type="Proteomes" id="UP000241629">
    <property type="component" value="Segment"/>
</dbReference>
<keyword evidence="1" id="KW-0472">Membrane</keyword>
<evidence type="ECO:0000313" key="2">
    <source>
        <dbReference type="EMBL" id="AVJ51823.1"/>
    </source>
</evidence>
<keyword evidence="3" id="KW-1185">Reference proteome</keyword>
<name>A0A2P1CKP8_9CAUD</name>
<keyword evidence="1" id="KW-0812">Transmembrane</keyword>
<keyword evidence="1" id="KW-1133">Transmembrane helix</keyword>
<sequence>MSNNYRSNAWYLVIGFSVSCTVLVLWAIVSVAGV</sequence>
<gene>
    <name evidence="2" type="ORF">Vid5_gp68</name>
</gene>
<evidence type="ECO:0000313" key="3">
    <source>
        <dbReference type="Proteomes" id="UP000241629"/>
    </source>
</evidence>
<dbReference type="EMBL" id="MG948468">
    <property type="protein sequence ID" value="AVJ51823.1"/>
    <property type="molecule type" value="Genomic_DNA"/>
</dbReference>
<feature type="transmembrane region" description="Helical" evidence="1">
    <location>
        <begin position="9"/>
        <end position="29"/>
    </location>
</feature>
<protein>
    <submittedName>
        <fullName evidence="2">Uncharacterized protein</fullName>
    </submittedName>
</protein>
<organism evidence="2 3">
    <name type="scientific">Pantoea phage vB_PagS_Vid5</name>
    <dbReference type="NCBI Taxonomy" id="2099652"/>
    <lineage>
        <taxon>Viruses</taxon>
        <taxon>Duplodnaviria</taxon>
        <taxon>Heunggongvirae</taxon>
        <taxon>Uroviricota</taxon>
        <taxon>Caudoviricetes</taxon>
        <taxon>Vidquintavirus</taxon>
        <taxon>Vidquintavirus Vid5</taxon>
    </lineage>
</organism>
<accession>A0A2P1CKP8</accession>
<dbReference type="PROSITE" id="PS51257">
    <property type="entry name" value="PROKAR_LIPOPROTEIN"/>
    <property type="match status" value="1"/>
</dbReference>
<proteinExistence type="predicted"/>
<reference evidence="2 3" key="1">
    <citation type="submission" date="2018-02" db="EMBL/GenBank/DDBJ databases">
        <title>Complete genome sequence of Pantoea phage vB_PagS_Vid5.</title>
        <authorList>
            <person name="Truncaite L."/>
            <person name="Simoliunas E."/>
            <person name="Meskys R."/>
        </authorList>
    </citation>
    <scope>NUCLEOTIDE SEQUENCE [LARGE SCALE GENOMIC DNA]</scope>
</reference>